<feature type="region of interest" description="Disordered" evidence="1">
    <location>
        <begin position="122"/>
        <end position="183"/>
    </location>
</feature>
<feature type="region of interest" description="Disordered" evidence="1">
    <location>
        <begin position="352"/>
        <end position="412"/>
    </location>
</feature>
<sequence>MAFPKIHDRYTCTACALYDSDSAAEDEEEHIERAPDHIIYFCPACKKTSCTSETLSGHFDDEDSKKRCQKYRWINIFAIEASPEMKMLKTTDASAPGMMLHRQVVTAADYLEQKREELLRLNPKLRERTKKESGQESILGADLKRSTADKGTQVRPEDLSPAPKTNRQKMPPPPIPQRRREPVITRPFSTVRAAASSNISPHGPFTPAANPTNINIGTVYQSQARGSVQQPVQQGFDTESPAQWYERMQLELAGVEAWRPGHPTGDFAGPEDVIAGLDFLLNQMPSSGSLTEVYFKAQQPESSWFKRIIQQESQTLGLGKEDVEQFKETCDYTRKRPQVEAVILALFDKGEEAEGGFSSDEADDELSSSSEGETEFEDKDEDDADNEMLVVSEDENEDTSDASDEDVECEGR</sequence>
<gene>
    <name evidence="2" type="ORF">PRZ48_007415</name>
</gene>
<proteinExistence type="predicted"/>
<organism evidence="2 3">
    <name type="scientific">Zasmidium cellare</name>
    <name type="common">Wine cellar mold</name>
    <name type="synonym">Racodium cellare</name>
    <dbReference type="NCBI Taxonomy" id="395010"/>
    <lineage>
        <taxon>Eukaryota</taxon>
        <taxon>Fungi</taxon>
        <taxon>Dikarya</taxon>
        <taxon>Ascomycota</taxon>
        <taxon>Pezizomycotina</taxon>
        <taxon>Dothideomycetes</taxon>
        <taxon>Dothideomycetidae</taxon>
        <taxon>Mycosphaerellales</taxon>
        <taxon>Mycosphaerellaceae</taxon>
        <taxon>Zasmidium</taxon>
    </lineage>
</organism>
<name>A0ABR0EKC8_ZASCE</name>
<keyword evidence="3" id="KW-1185">Reference proteome</keyword>
<dbReference type="EMBL" id="JAXOVC010000005">
    <property type="protein sequence ID" value="KAK4501606.1"/>
    <property type="molecule type" value="Genomic_DNA"/>
</dbReference>
<evidence type="ECO:0000313" key="3">
    <source>
        <dbReference type="Proteomes" id="UP001305779"/>
    </source>
</evidence>
<evidence type="ECO:0000313" key="2">
    <source>
        <dbReference type="EMBL" id="KAK4501606.1"/>
    </source>
</evidence>
<protein>
    <submittedName>
        <fullName evidence="2">Uncharacterized protein</fullName>
    </submittedName>
</protein>
<reference evidence="2 3" key="1">
    <citation type="journal article" date="2023" name="G3 (Bethesda)">
        <title>A chromosome-level genome assembly of Zasmidium syzygii isolated from banana leaves.</title>
        <authorList>
            <person name="van Westerhoven A.C."/>
            <person name="Mehrabi R."/>
            <person name="Talebi R."/>
            <person name="Steentjes M.B.F."/>
            <person name="Corcolon B."/>
            <person name="Chong P.A."/>
            <person name="Kema G.H.J."/>
            <person name="Seidl M.F."/>
        </authorList>
    </citation>
    <scope>NUCLEOTIDE SEQUENCE [LARGE SCALE GENOMIC DNA]</scope>
    <source>
        <strain evidence="2 3">P124</strain>
    </source>
</reference>
<feature type="compositionally biased region" description="Basic and acidic residues" evidence="1">
    <location>
        <begin position="122"/>
        <end position="134"/>
    </location>
</feature>
<accession>A0ABR0EKC8</accession>
<comment type="caution">
    <text evidence="2">The sequence shown here is derived from an EMBL/GenBank/DDBJ whole genome shotgun (WGS) entry which is preliminary data.</text>
</comment>
<evidence type="ECO:0000256" key="1">
    <source>
        <dbReference type="SAM" id="MobiDB-lite"/>
    </source>
</evidence>
<dbReference type="Proteomes" id="UP001305779">
    <property type="component" value="Unassembled WGS sequence"/>
</dbReference>
<feature type="compositionally biased region" description="Acidic residues" evidence="1">
    <location>
        <begin position="360"/>
        <end position="412"/>
    </location>
</feature>